<comment type="cofactor">
    <cofactor evidence="1">
        <name>FMN</name>
        <dbReference type="ChEBI" id="CHEBI:58210"/>
    </cofactor>
</comment>
<dbReference type="Gene3D" id="3.20.20.70">
    <property type="entry name" value="Aldolase class I"/>
    <property type="match status" value="1"/>
</dbReference>
<comment type="caution">
    <text evidence="5">The sequence shown here is derived from an EMBL/GenBank/DDBJ whole genome shotgun (WGS) entry which is preliminary data.</text>
</comment>
<dbReference type="CDD" id="cd02933">
    <property type="entry name" value="OYE_like_FMN"/>
    <property type="match status" value="1"/>
</dbReference>
<dbReference type="FunFam" id="3.20.20.70:FF:000059">
    <property type="entry name" value="N-ethylmaleimide reductase, FMN-linked"/>
    <property type="match status" value="1"/>
</dbReference>
<dbReference type="RefSeq" id="WP_135994249.1">
    <property type="nucleotide sequence ID" value="NZ_CP071057.1"/>
</dbReference>
<dbReference type="SUPFAM" id="SSF51395">
    <property type="entry name" value="FMN-linked oxidoreductases"/>
    <property type="match status" value="1"/>
</dbReference>
<dbReference type="Proteomes" id="UP000308054">
    <property type="component" value="Unassembled WGS sequence"/>
</dbReference>
<dbReference type="EMBL" id="SRXW01000001">
    <property type="protein sequence ID" value="TGY89750.1"/>
    <property type="molecule type" value="Genomic_DNA"/>
</dbReference>
<dbReference type="InterPro" id="IPR001155">
    <property type="entry name" value="OxRdtase_FMN_N"/>
</dbReference>
<dbReference type="GO" id="GO:0016628">
    <property type="term" value="F:oxidoreductase activity, acting on the CH-CH group of donors, NAD or NADP as acceptor"/>
    <property type="evidence" value="ECO:0007669"/>
    <property type="project" value="UniProtKB-ARBA"/>
</dbReference>
<proteinExistence type="inferred from homology"/>
<evidence type="ECO:0000313" key="6">
    <source>
        <dbReference type="Proteomes" id="UP000308054"/>
    </source>
</evidence>
<sequence>MSRESLFTPLKIGPVTASNRIFMAPLTRNRADASGVPGELAQTYYRQRAGAGLIITEATQISPMGRGYRDTPGIHSPQQIARWRDITDGVHEAGGHIALQLWHVGRISHASLLPGGAQPVSASAIRARTWTVTYDGVADTSTPRALSREEIDAIVADYARAARNAIEAGFDMVELHAANGYLVDQFLRDGVNRRTDEYGGPVENRIRFLEEVASAIAGEIGTERLGVRLSPVGQFNDMSDSDPKALFSAAARALARIGAAYLHVVEEFSTETALPDAPAILAAVRAAWPGLYIANGNYTPDRAAAAVESGHADAVAFGRDFIANPDLPARIRSGAPLNEGNPATYYGGGAEGYIDYPALRRAAAEHA</sequence>
<dbReference type="InterPro" id="IPR045247">
    <property type="entry name" value="Oye-like"/>
</dbReference>
<dbReference type="PANTHER" id="PTHR22893:SF91">
    <property type="entry name" value="NADPH DEHYDROGENASE 2-RELATED"/>
    <property type="match status" value="1"/>
</dbReference>
<comment type="similarity">
    <text evidence="2">Belongs to the NADH:flavin oxidoreductase/NADH oxidase family.</text>
</comment>
<dbReference type="Pfam" id="PF00724">
    <property type="entry name" value="Oxidored_FMN"/>
    <property type="match status" value="1"/>
</dbReference>
<dbReference type="NCBIfam" id="NF007899">
    <property type="entry name" value="PRK10605.1"/>
    <property type="match status" value="1"/>
</dbReference>
<gene>
    <name evidence="5" type="ORF">E5163_00990</name>
</gene>
<name>A0A4S2H2C4_9PROT</name>
<reference evidence="5 6" key="1">
    <citation type="journal article" date="2017" name="Int. J. Syst. Evol. Microbiol.">
        <title>Marinicauda algicola sp. nov., isolated from a marine red alga Rhodosorus marinus.</title>
        <authorList>
            <person name="Jeong S.E."/>
            <person name="Jeon S.H."/>
            <person name="Chun B.H."/>
            <person name="Kim D.W."/>
            <person name="Jeon C.O."/>
        </authorList>
    </citation>
    <scope>NUCLEOTIDE SEQUENCE [LARGE SCALE GENOMIC DNA]</scope>
    <source>
        <strain evidence="5 6">JCM 31718</strain>
    </source>
</reference>
<evidence type="ECO:0000313" key="5">
    <source>
        <dbReference type="EMBL" id="TGY89750.1"/>
    </source>
</evidence>
<keyword evidence="3" id="KW-0560">Oxidoreductase</keyword>
<evidence type="ECO:0000256" key="1">
    <source>
        <dbReference type="ARBA" id="ARBA00001917"/>
    </source>
</evidence>
<dbReference type="AlphaFoldDB" id="A0A4S2H2C4"/>
<keyword evidence="6" id="KW-1185">Reference proteome</keyword>
<evidence type="ECO:0000256" key="3">
    <source>
        <dbReference type="ARBA" id="ARBA00023002"/>
    </source>
</evidence>
<evidence type="ECO:0000256" key="2">
    <source>
        <dbReference type="ARBA" id="ARBA00005979"/>
    </source>
</evidence>
<dbReference type="PANTHER" id="PTHR22893">
    <property type="entry name" value="NADH OXIDOREDUCTASE-RELATED"/>
    <property type="match status" value="1"/>
</dbReference>
<organism evidence="5 6">
    <name type="scientific">Marinicauda algicola</name>
    <dbReference type="NCBI Taxonomy" id="2029849"/>
    <lineage>
        <taxon>Bacteria</taxon>
        <taxon>Pseudomonadati</taxon>
        <taxon>Pseudomonadota</taxon>
        <taxon>Alphaproteobacteria</taxon>
        <taxon>Maricaulales</taxon>
        <taxon>Maricaulaceae</taxon>
        <taxon>Marinicauda</taxon>
    </lineage>
</organism>
<dbReference type="GO" id="GO:0010181">
    <property type="term" value="F:FMN binding"/>
    <property type="evidence" value="ECO:0007669"/>
    <property type="project" value="InterPro"/>
</dbReference>
<evidence type="ECO:0000259" key="4">
    <source>
        <dbReference type="Pfam" id="PF00724"/>
    </source>
</evidence>
<dbReference type="OrthoDB" id="9784632at2"/>
<feature type="domain" description="NADH:flavin oxidoreductase/NADH oxidase N-terminal" evidence="4">
    <location>
        <begin position="5"/>
        <end position="338"/>
    </location>
</feature>
<protein>
    <submittedName>
        <fullName evidence="5">Alkene reductase</fullName>
    </submittedName>
</protein>
<dbReference type="GO" id="GO:0005829">
    <property type="term" value="C:cytosol"/>
    <property type="evidence" value="ECO:0007669"/>
    <property type="project" value="TreeGrafter"/>
</dbReference>
<dbReference type="InterPro" id="IPR013785">
    <property type="entry name" value="Aldolase_TIM"/>
</dbReference>
<accession>A0A4S2H2C4</accession>